<evidence type="ECO:0000313" key="3">
    <source>
        <dbReference type="Proteomes" id="UP000521943"/>
    </source>
</evidence>
<proteinExistence type="predicted"/>
<evidence type="ECO:0000256" key="1">
    <source>
        <dbReference type="SAM" id="MobiDB-lite"/>
    </source>
</evidence>
<keyword evidence="3" id="KW-1185">Reference proteome</keyword>
<organism evidence="2 3">
    <name type="scientific">Ephemerocybe angulata</name>
    <dbReference type="NCBI Taxonomy" id="980116"/>
    <lineage>
        <taxon>Eukaryota</taxon>
        <taxon>Fungi</taxon>
        <taxon>Dikarya</taxon>
        <taxon>Basidiomycota</taxon>
        <taxon>Agaricomycotina</taxon>
        <taxon>Agaricomycetes</taxon>
        <taxon>Agaricomycetidae</taxon>
        <taxon>Agaricales</taxon>
        <taxon>Agaricineae</taxon>
        <taxon>Psathyrellaceae</taxon>
        <taxon>Ephemerocybe</taxon>
    </lineage>
</organism>
<accession>A0A8H6MHP0</accession>
<name>A0A8H6MHP0_9AGAR</name>
<feature type="region of interest" description="Disordered" evidence="1">
    <location>
        <begin position="83"/>
        <end position="103"/>
    </location>
</feature>
<sequence>MATNLLGGRRYVATWSFISLFKVTQAGHRRRISVVTSLREGKVSHEGCTRRSWHILDTPALLGRRVSIATSTPSPQSCFLSDVVPPESAPQKAASTPSSPETFPLRLLRPKRERSEAPSVVSRYSRHREHHQTDLPCSREMPYTLVSLAKSVRCVATALLSIARGKSIHIYFVIFSPEYVASRAHAKGVRCIAIALLAGN</sequence>
<dbReference type="AlphaFoldDB" id="A0A8H6MHP0"/>
<comment type="caution">
    <text evidence="2">The sequence shown here is derived from an EMBL/GenBank/DDBJ whole genome shotgun (WGS) entry which is preliminary data.</text>
</comment>
<reference evidence="2 3" key="1">
    <citation type="submission" date="2020-07" db="EMBL/GenBank/DDBJ databases">
        <title>Comparative genomics of pyrophilous fungi reveals a link between fire events and developmental genes.</title>
        <authorList>
            <consortium name="DOE Joint Genome Institute"/>
            <person name="Steindorff A.S."/>
            <person name="Carver A."/>
            <person name="Calhoun S."/>
            <person name="Stillman K."/>
            <person name="Liu H."/>
            <person name="Lipzen A."/>
            <person name="Pangilinan J."/>
            <person name="Labutti K."/>
            <person name="Bruns T.D."/>
            <person name="Grigoriev I.V."/>
        </authorList>
    </citation>
    <scope>NUCLEOTIDE SEQUENCE [LARGE SCALE GENOMIC DNA]</scope>
    <source>
        <strain evidence="2 3">CBS 144469</strain>
    </source>
</reference>
<evidence type="ECO:0000313" key="2">
    <source>
        <dbReference type="EMBL" id="KAF6765812.1"/>
    </source>
</evidence>
<dbReference type="Proteomes" id="UP000521943">
    <property type="component" value="Unassembled WGS sequence"/>
</dbReference>
<gene>
    <name evidence="2" type="ORF">DFP72DRAFT_207239</name>
</gene>
<dbReference type="EMBL" id="JACGCI010000002">
    <property type="protein sequence ID" value="KAF6765812.1"/>
    <property type="molecule type" value="Genomic_DNA"/>
</dbReference>
<protein>
    <submittedName>
        <fullName evidence="2">Uncharacterized protein</fullName>
    </submittedName>
</protein>